<gene>
    <name evidence="8" type="primary">N</name>
</gene>
<evidence type="ECO:0000256" key="4">
    <source>
        <dbReference type="ARBA" id="ARBA00037557"/>
    </source>
</evidence>
<dbReference type="InterPro" id="IPR023330">
    <property type="entry name" value="Rhabdovirus_ncapsid_N"/>
</dbReference>
<feature type="non-terminal residue" evidence="8">
    <location>
        <position position="1"/>
    </location>
</feature>
<comment type="subunit">
    <text evidence="5">Homomultimerizes to form the nucleocapsid. Binds to viral genomic RNA. In nucleocapsid, binds protein P and thereby positions the polymerase on the template. Protein P acts as a chaperone on free protein N to prevent it from aggregation before encapsidating genomic RNA.</text>
</comment>
<protein>
    <submittedName>
        <fullName evidence="8">Nucleoprotein N</fullName>
    </submittedName>
</protein>
<dbReference type="SUPFAM" id="SSF140809">
    <property type="entry name" value="Rhabdovirus nucleoprotein-like"/>
    <property type="match status" value="1"/>
</dbReference>
<comment type="similarity">
    <text evidence="1">Belongs to the lyssavirus nucleocapsid protein family.</text>
</comment>
<feature type="compositionally biased region" description="Polar residues" evidence="6">
    <location>
        <begin position="172"/>
        <end position="183"/>
    </location>
</feature>
<proteinExistence type="inferred from homology"/>
<sequence>GLSHISGLFEPEIIVDQYEYKYPAIKDLKKPSITLGKAPDLNKAYKSVLSGLKAAKLDPDDVCSYFGSCNAVLRDMSRLDQLRDLDRKKRRDHPGFSCGDKAYCRRELGFDGRNGTDEGPHCSRACVFSRSSLESVQVEQNIWAKHRQLNKYCRDRADLRDSPFYNRGTPYSDDNSQMGLNWE</sequence>
<dbReference type="InterPro" id="IPR000448">
    <property type="entry name" value="Rhabdo_ncapsid"/>
</dbReference>
<feature type="non-terminal residue" evidence="8">
    <location>
        <position position="183"/>
    </location>
</feature>
<feature type="region of interest" description="Disordered" evidence="6">
    <location>
        <begin position="164"/>
        <end position="183"/>
    </location>
</feature>
<keyword evidence="8" id="KW-0543">Viral nucleoprotein</keyword>
<evidence type="ECO:0000256" key="3">
    <source>
        <dbReference type="ARBA" id="ARBA00022633"/>
    </source>
</evidence>
<name>A4Q967_RABV</name>
<reference evidence="8" key="1">
    <citation type="submission" date="2007-03" db="EMBL/GenBank/DDBJ databases">
        <title>Molecular methods in detection of Rabies virus.</title>
        <authorList>
            <person name="Ramasamy Parthiban A."/>
            <person name="Manoharan S."/>
            <person name="Ramadass P."/>
        </authorList>
    </citation>
    <scope>NUCLEOTIDE SEQUENCE</scope>
    <source>
        <strain evidence="8">BNG5</strain>
        <tissue evidence="8">Brain tissue</tissue>
    </source>
</reference>
<evidence type="ECO:0000256" key="2">
    <source>
        <dbReference type="ARBA" id="ARBA00022553"/>
    </source>
</evidence>
<evidence type="ECO:0000256" key="6">
    <source>
        <dbReference type="SAM" id="MobiDB-lite"/>
    </source>
</evidence>
<organism evidence="8">
    <name type="scientific">Rabies virus BNG5</name>
    <dbReference type="NCBI Taxonomy" id="435952"/>
    <lineage>
        <taxon>Viruses</taxon>
        <taxon>Riboviria</taxon>
        <taxon>Orthornavirae</taxon>
        <taxon>Negarnaviricota</taxon>
        <taxon>Haploviricotina</taxon>
        <taxon>Monjiviricetes</taxon>
        <taxon>Mononegavirales</taxon>
        <taxon>Rhabdoviridae</taxon>
        <taxon>Alpharhabdovirinae</taxon>
        <taxon>Lyssavirus</taxon>
        <taxon>Rabies virus</taxon>
    </lineage>
</organism>
<keyword evidence="2" id="KW-0597">Phosphoprotein</keyword>
<dbReference type="InterPro" id="IPR035961">
    <property type="entry name" value="Rhabdovirus_nucleoprotein-like"/>
</dbReference>
<dbReference type="Pfam" id="PF00945">
    <property type="entry name" value="Rhabdo_ncap"/>
    <property type="match status" value="1"/>
</dbReference>
<evidence type="ECO:0000259" key="7">
    <source>
        <dbReference type="Pfam" id="PF00945"/>
    </source>
</evidence>
<comment type="function">
    <text evidence="4">Encapsidates the genome in a ratio of one protein N per nine ribonucleotides, protecting it from nucleases. If expressed without protein P it binds non-specifically RNA and therefore can bind it's own mRNA. Interaction with protein P abolishes any non-specific RNA binding, and prevents phosphorylation. The soluble N-P complex encapsidates specifically the genomic RNA, with protein N protecting the genome like a pearl necklace. The encapsidated genomic RNA is termed the nucleocapsid (NC) and serves as template for viral transcription and replication. Protein N binds protein P in the NC through a different interaction, and can be phosphorylated. Subsequent viral replication is dependent on intracellular concentration of newly synthesized protein N. During replication, encapsidation by protein N is coupled to RNA synthesis and all replicative products are resistant to nucleases.</text>
</comment>
<dbReference type="EMBL" id="AM689534">
    <property type="protein sequence ID" value="CAM84312.1"/>
    <property type="molecule type" value="Genomic_RNA"/>
</dbReference>
<keyword evidence="3" id="KW-0766">Superantigen</keyword>
<evidence type="ECO:0000256" key="1">
    <source>
        <dbReference type="ARBA" id="ARBA00007075"/>
    </source>
</evidence>
<keyword evidence="8" id="KW-0946">Virion</keyword>
<accession>A4Q967</accession>
<dbReference type="Gene3D" id="1.10.3570.10">
    <property type="entry name" value="Rhabdovirus nucleocapsid protein like domain"/>
    <property type="match status" value="1"/>
</dbReference>
<dbReference type="GO" id="GO:0019013">
    <property type="term" value="C:viral nucleocapsid"/>
    <property type="evidence" value="ECO:0007669"/>
    <property type="project" value="UniProtKB-KW"/>
</dbReference>
<evidence type="ECO:0000313" key="8">
    <source>
        <dbReference type="EMBL" id="CAM84312.1"/>
    </source>
</evidence>
<feature type="domain" description="Rhabdovirus nucleocapsid" evidence="7">
    <location>
        <begin position="11"/>
        <end position="74"/>
    </location>
</feature>
<evidence type="ECO:0000256" key="5">
    <source>
        <dbReference type="ARBA" id="ARBA00038634"/>
    </source>
</evidence>